<dbReference type="EMBL" id="CP014579">
    <property type="protein sequence ID" value="ANB77355.1"/>
    <property type="molecule type" value="Genomic_DNA"/>
</dbReference>
<dbReference type="SUPFAM" id="SSF47413">
    <property type="entry name" value="lambda repressor-like DNA-binding domains"/>
    <property type="match status" value="2"/>
</dbReference>
<proteinExistence type="predicted"/>
<dbReference type="InterPro" id="IPR001387">
    <property type="entry name" value="Cro/C1-type_HTH"/>
</dbReference>
<reference evidence="4 5" key="1">
    <citation type="journal article" date="2016" name="Gene">
        <title>PacBio SMRT assembly of a complex multi-replicon genome reveals chlorocatechol degradative operon in a region of genome plasticity.</title>
        <authorList>
            <person name="Ricker N."/>
            <person name="Shen S.Y."/>
            <person name="Goordial J."/>
            <person name="Jin S."/>
            <person name="Fulthorpe R.R."/>
        </authorList>
    </citation>
    <scope>NUCLEOTIDE SEQUENCE [LARGE SCALE GENOMIC DNA]</scope>
    <source>
        <strain evidence="4 5">OLGA172</strain>
    </source>
</reference>
<gene>
    <name evidence="4" type="ORF">AYM40_35355</name>
</gene>
<name>A0A160FVJ3_9BURK</name>
<dbReference type="GO" id="GO:0003700">
    <property type="term" value="F:DNA-binding transcription factor activity"/>
    <property type="evidence" value="ECO:0007669"/>
    <property type="project" value="TreeGrafter"/>
</dbReference>
<evidence type="ECO:0000256" key="2">
    <source>
        <dbReference type="SAM" id="MobiDB-lite"/>
    </source>
</evidence>
<dbReference type="InterPro" id="IPR010982">
    <property type="entry name" value="Lambda_DNA-bd_dom_sf"/>
</dbReference>
<dbReference type="Pfam" id="PF01381">
    <property type="entry name" value="HTH_3"/>
    <property type="match status" value="1"/>
</dbReference>
<dbReference type="PANTHER" id="PTHR46797">
    <property type="entry name" value="HTH-TYPE TRANSCRIPTIONAL REGULATOR"/>
    <property type="match status" value="1"/>
</dbReference>
<dbReference type="InterPro" id="IPR050807">
    <property type="entry name" value="TransReg_Diox_bact_type"/>
</dbReference>
<sequence>MTQDALARMSSVSRPSITAMERGKSNPRFATLDQVARVLDVDILELITSGLPASASADNRPSLERIARNVNKVRAALGVSQETLSVQSRHFRTYVGNLERQVVNPSLSDVEAIAFALGVGIETLLQPLEPGELEVDMQRLVRKTRKET</sequence>
<feature type="domain" description="HTH cro/C1-type" evidence="3">
    <location>
        <begin position="70"/>
        <end position="124"/>
    </location>
</feature>
<dbReference type="OrthoDB" id="9096238at2"/>
<dbReference type="GO" id="GO:0003677">
    <property type="term" value="F:DNA binding"/>
    <property type="evidence" value="ECO:0007669"/>
    <property type="project" value="UniProtKB-KW"/>
</dbReference>
<protein>
    <recommendedName>
        <fullName evidence="3">HTH cro/C1-type domain-containing protein</fullName>
    </recommendedName>
</protein>
<evidence type="ECO:0000256" key="1">
    <source>
        <dbReference type="ARBA" id="ARBA00023125"/>
    </source>
</evidence>
<evidence type="ECO:0000259" key="3">
    <source>
        <dbReference type="PROSITE" id="PS50943"/>
    </source>
</evidence>
<feature type="region of interest" description="Disordered" evidence="2">
    <location>
        <begin position="1"/>
        <end position="21"/>
    </location>
</feature>
<dbReference type="CDD" id="cd00093">
    <property type="entry name" value="HTH_XRE"/>
    <property type="match status" value="2"/>
</dbReference>
<dbReference type="STRING" id="1804984.AYM40_35355"/>
<evidence type="ECO:0000313" key="4">
    <source>
        <dbReference type="EMBL" id="ANB77355.1"/>
    </source>
</evidence>
<dbReference type="SMART" id="SM00530">
    <property type="entry name" value="HTH_XRE"/>
    <property type="match status" value="2"/>
</dbReference>
<keyword evidence="5" id="KW-1185">Reference proteome</keyword>
<keyword evidence="1" id="KW-0238">DNA-binding</keyword>
<dbReference type="Gene3D" id="1.10.260.40">
    <property type="entry name" value="lambda repressor-like DNA-binding domains"/>
    <property type="match status" value="2"/>
</dbReference>
<dbReference type="PROSITE" id="PS50943">
    <property type="entry name" value="HTH_CROC1"/>
    <property type="match status" value="2"/>
</dbReference>
<organism evidence="4 5">
    <name type="scientific">Paraburkholderia phytofirmans OLGA172</name>
    <dbReference type="NCBI Taxonomy" id="1417228"/>
    <lineage>
        <taxon>Bacteria</taxon>
        <taxon>Pseudomonadati</taxon>
        <taxon>Pseudomonadota</taxon>
        <taxon>Betaproteobacteria</taxon>
        <taxon>Burkholderiales</taxon>
        <taxon>Burkholderiaceae</taxon>
        <taxon>Paraburkholderia</taxon>
    </lineage>
</organism>
<evidence type="ECO:0000313" key="5">
    <source>
        <dbReference type="Proteomes" id="UP000076852"/>
    </source>
</evidence>
<dbReference type="Proteomes" id="UP000076852">
    <property type="component" value="Chromosome 2"/>
</dbReference>
<dbReference type="AlphaFoldDB" id="A0A160FVJ3"/>
<feature type="domain" description="HTH cro/C1-type" evidence="3">
    <location>
        <begin position="1"/>
        <end position="46"/>
    </location>
</feature>
<dbReference type="KEGG" id="buz:AYM40_35355"/>
<accession>A0A160FVJ3</accession>
<dbReference type="PANTHER" id="PTHR46797:SF1">
    <property type="entry name" value="METHYLPHOSPHONATE SYNTHASE"/>
    <property type="match status" value="1"/>
</dbReference>
<dbReference type="GO" id="GO:0005829">
    <property type="term" value="C:cytosol"/>
    <property type="evidence" value="ECO:0007669"/>
    <property type="project" value="TreeGrafter"/>
</dbReference>